<proteinExistence type="predicted"/>
<name>A0ABY4N1A1_9MICO</name>
<evidence type="ECO:0000313" key="2">
    <source>
        <dbReference type="EMBL" id="UQN15730.1"/>
    </source>
</evidence>
<dbReference type="InterPro" id="IPR037063">
    <property type="entry name" value="PHb_sf"/>
</dbReference>
<feature type="domain" description="Bacterial Pleckstrin homology" evidence="1">
    <location>
        <begin position="9"/>
        <end position="120"/>
    </location>
</feature>
<gene>
    <name evidence="2" type="ORF">M3M28_04560</name>
</gene>
<dbReference type="EMBL" id="CP097160">
    <property type="protein sequence ID" value="UQN15730.1"/>
    <property type="molecule type" value="Genomic_DNA"/>
</dbReference>
<accession>A0ABY4N1A1</accession>
<evidence type="ECO:0000259" key="1">
    <source>
        <dbReference type="Pfam" id="PF08000"/>
    </source>
</evidence>
<protein>
    <submittedName>
        <fullName evidence="2">PH domain-containing protein</fullName>
    </submittedName>
</protein>
<reference evidence="2" key="1">
    <citation type="submission" date="2022-05" db="EMBL/GenBank/DDBJ databases">
        <title>Complete genome sequence of toluene-degrading Gulosibacter sediminis strain ACHW.36C.</title>
        <authorList>
            <person name="Wai A.C."/>
            <person name="Lai G.K."/>
            <person name="Griffin S.D."/>
            <person name="Leung F.C."/>
        </authorList>
    </citation>
    <scope>NUCLEOTIDE SEQUENCE [LARGE SCALE GENOMIC DNA]</scope>
    <source>
        <strain evidence="2">ACHW.36C</strain>
    </source>
</reference>
<dbReference type="SUPFAM" id="SSF50729">
    <property type="entry name" value="PH domain-like"/>
    <property type="match status" value="1"/>
</dbReference>
<dbReference type="CDD" id="cd13225">
    <property type="entry name" value="PH-like_bacteria"/>
    <property type="match status" value="1"/>
</dbReference>
<dbReference type="Pfam" id="PF08000">
    <property type="entry name" value="bPH_1"/>
    <property type="match status" value="1"/>
</dbReference>
<organism evidence="2">
    <name type="scientific">Gulosibacter sediminis</name>
    <dbReference type="NCBI Taxonomy" id="1729695"/>
    <lineage>
        <taxon>Bacteria</taxon>
        <taxon>Bacillati</taxon>
        <taxon>Actinomycetota</taxon>
        <taxon>Actinomycetes</taxon>
        <taxon>Micrococcales</taxon>
        <taxon>Microbacteriaceae</taxon>
        <taxon>Gulosibacter</taxon>
    </lineage>
</organism>
<dbReference type="Gene3D" id="2.30.29.50">
    <property type="entry name" value="Bacterial Pleckstrin homology domain"/>
    <property type="match status" value="1"/>
</dbReference>
<sequence length="123" mass="13581">MEAVAAIAAWTFTSAIPIPPDVGELLVQGEEPIAAFKTFRDSAVFTNRRLIVRDAQGMTGKKVEMYSLPYSAINMWSSENAGKLDFNAELELWTRAGHIKVKLGKGVDIRALDRLIAQCVFSH</sequence>
<dbReference type="InterPro" id="IPR012544">
    <property type="entry name" value="PHb"/>
</dbReference>